<dbReference type="PRINTS" id="PR00251">
    <property type="entry name" value="BACTRLOPSIN"/>
</dbReference>
<sequence>MAAIHIRSNDALNINPPSGDEHLVVHGSDWLWAVTAIFIVSFLAVVAWTFFARAGEKVFHYIYTIGLLVGAVAYYAMASDLGYSVVTQADQVGNGLTRQIFFAKYCFWVVEFPSVVLSLGLLSGVSWATIVYHIFLSWFWVVNYLLSAFTATNYKWGFFALGTVGYLLLAWGTLGSVALSSVRRFGVAGVTRDYLLLAGWTNLLWLLYPIAFGVGDGGNKIGVTESFIFYGILDVLLLPVVAFATLLLARRWDYNQLNLVFTQYGRVPVANGAFPEKAAPANNTPLASATPADNTPAVPEGVVTA</sequence>
<accession>A0A167ZRZ9</accession>
<keyword evidence="4 7" id="KW-1133">Transmembrane helix</keyword>
<feature type="transmembrane region" description="Helical" evidence="7">
    <location>
        <begin position="102"/>
        <end position="123"/>
    </location>
</feature>
<feature type="compositionally biased region" description="Polar residues" evidence="6">
    <location>
        <begin position="284"/>
        <end position="293"/>
    </location>
</feature>
<dbReference type="Proteomes" id="UP000076874">
    <property type="component" value="Unassembled WGS sequence"/>
</dbReference>
<protein>
    <submittedName>
        <fullName evidence="8">Heat shock protein 30</fullName>
    </submittedName>
</protein>
<keyword evidence="9" id="KW-1185">Reference proteome</keyword>
<keyword evidence="5 7" id="KW-0472">Membrane</keyword>
<organism evidence="8 9">
    <name type="scientific">Niveomyces insectorum RCEF 264</name>
    <dbReference type="NCBI Taxonomy" id="1081102"/>
    <lineage>
        <taxon>Eukaryota</taxon>
        <taxon>Fungi</taxon>
        <taxon>Dikarya</taxon>
        <taxon>Ascomycota</taxon>
        <taxon>Pezizomycotina</taxon>
        <taxon>Sordariomycetes</taxon>
        <taxon>Hypocreomycetidae</taxon>
        <taxon>Hypocreales</taxon>
        <taxon>Cordycipitaceae</taxon>
        <taxon>Niveomyces</taxon>
    </lineage>
</organism>
<dbReference type="GO" id="GO:0005886">
    <property type="term" value="C:plasma membrane"/>
    <property type="evidence" value="ECO:0007669"/>
    <property type="project" value="TreeGrafter"/>
</dbReference>
<feature type="transmembrane region" description="Helical" evidence="7">
    <location>
        <begin position="194"/>
        <end position="215"/>
    </location>
</feature>
<dbReference type="InterPro" id="IPR043476">
    <property type="entry name" value="Yro2-like_7TM"/>
</dbReference>
<dbReference type="SUPFAM" id="SSF81321">
    <property type="entry name" value="Family A G protein-coupled receptor-like"/>
    <property type="match status" value="1"/>
</dbReference>
<feature type="transmembrane region" description="Helical" evidence="7">
    <location>
        <begin position="58"/>
        <end position="77"/>
    </location>
</feature>
<feature type="region of interest" description="Disordered" evidence="6">
    <location>
        <begin position="284"/>
        <end position="305"/>
    </location>
</feature>
<dbReference type="Gene3D" id="1.20.1070.10">
    <property type="entry name" value="Rhodopsin 7-helix transmembrane proteins"/>
    <property type="match status" value="1"/>
</dbReference>
<evidence type="ECO:0000313" key="9">
    <source>
        <dbReference type="Proteomes" id="UP000076874"/>
    </source>
</evidence>
<dbReference type="CDD" id="cd15239">
    <property type="entry name" value="7tm_YRO2_fungal-like"/>
    <property type="match status" value="1"/>
</dbReference>
<dbReference type="STRING" id="1081102.A0A167ZRZ9"/>
<name>A0A167ZRZ9_9HYPO</name>
<comment type="similarity">
    <text evidence="2">Belongs to the archaeal/bacterial/fungal opsin family.</text>
</comment>
<dbReference type="EMBL" id="AZHD01000001">
    <property type="protein sequence ID" value="OAA67844.1"/>
    <property type="molecule type" value="Genomic_DNA"/>
</dbReference>
<gene>
    <name evidence="8" type="ORF">SPI_00039</name>
</gene>
<keyword evidence="8" id="KW-0346">Stress response</keyword>
<dbReference type="GO" id="GO:0005783">
    <property type="term" value="C:endoplasmic reticulum"/>
    <property type="evidence" value="ECO:0007669"/>
    <property type="project" value="TreeGrafter"/>
</dbReference>
<dbReference type="OrthoDB" id="536545at2759"/>
<dbReference type="AlphaFoldDB" id="A0A167ZRZ9"/>
<reference evidence="8 9" key="1">
    <citation type="journal article" date="2016" name="Genome Biol. Evol.">
        <title>Divergent and convergent evolution of fungal pathogenicity.</title>
        <authorList>
            <person name="Shang Y."/>
            <person name="Xiao G."/>
            <person name="Zheng P."/>
            <person name="Cen K."/>
            <person name="Zhan S."/>
            <person name="Wang C."/>
        </authorList>
    </citation>
    <scope>NUCLEOTIDE SEQUENCE [LARGE SCALE GENOMIC DNA]</scope>
    <source>
        <strain evidence="8 9">RCEF 264</strain>
    </source>
</reference>
<feature type="transmembrane region" description="Helical" evidence="7">
    <location>
        <begin position="30"/>
        <end position="51"/>
    </location>
</feature>
<feature type="transmembrane region" description="Helical" evidence="7">
    <location>
        <begin position="156"/>
        <end position="182"/>
    </location>
</feature>
<dbReference type="PANTHER" id="PTHR28286:SF1">
    <property type="entry name" value="30 KDA HEAT SHOCK PROTEIN-RELATED"/>
    <property type="match status" value="1"/>
</dbReference>
<feature type="transmembrane region" description="Helical" evidence="7">
    <location>
        <begin position="130"/>
        <end position="150"/>
    </location>
</feature>
<evidence type="ECO:0000256" key="3">
    <source>
        <dbReference type="ARBA" id="ARBA00022692"/>
    </source>
</evidence>
<evidence type="ECO:0000256" key="6">
    <source>
        <dbReference type="SAM" id="MobiDB-lite"/>
    </source>
</evidence>
<evidence type="ECO:0000256" key="4">
    <source>
        <dbReference type="ARBA" id="ARBA00022989"/>
    </source>
</evidence>
<evidence type="ECO:0000256" key="5">
    <source>
        <dbReference type="ARBA" id="ARBA00023136"/>
    </source>
</evidence>
<feature type="transmembrane region" description="Helical" evidence="7">
    <location>
        <begin position="227"/>
        <end position="249"/>
    </location>
</feature>
<proteinExistence type="inferred from homology"/>
<evidence type="ECO:0000313" key="8">
    <source>
        <dbReference type="EMBL" id="OAA67844.1"/>
    </source>
</evidence>
<dbReference type="PANTHER" id="PTHR28286">
    <property type="match status" value="1"/>
</dbReference>
<dbReference type="InterPro" id="IPR001425">
    <property type="entry name" value="Arc/bac/fun_rhodopsins"/>
</dbReference>
<comment type="subcellular location">
    <subcellularLocation>
        <location evidence="1">Membrane</location>
        <topology evidence="1">Multi-pass membrane protein</topology>
    </subcellularLocation>
</comment>
<evidence type="ECO:0000256" key="1">
    <source>
        <dbReference type="ARBA" id="ARBA00004141"/>
    </source>
</evidence>
<comment type="caution">
    <text evidence="8">The sequence shown here is derived from an EMBL/GenBank/DDBJ whole genome shotgun (WGS) entry which is preliminary data.</text>
</comment>
<keyword evidence="3 7" id="KW-0812">Transmembrane</keyword>
<evidence type="ECO:0000256" key="7">
    <source>
        <dbReference type="SAM" id="Phobius"/>
    </source>
</evidence>
<evidence type="ECO:0000256" key="2">
    <source>
        <dbReference type="ARBA" id="ARBA00008130"/>
    </source>
</evidence>
<dbReference type="SMART" id="SM01021">
    <property type="entry name" value="Bac_rhodopsin"/>
    <property type="match status" value="1"/>
</dbReference>